<organism evidence="1 2">
    <name type="scientific">Rhodopirellula baltica (strain DSM 10527 / NCIMB 13988 / SH1)</name>
    <dbReference type="NCBI Taxonomy" id="243090"/>
    <lineage>
        <taxon>Bacteria</taxon>
        <taxon>Pseudomonadati</taxon>
        <taxon>Planctomycetota</taxon>
        <taxon>Planctomycetia</taxon>
        <taxon>Pirellulales</taxon>
        <taxon>Pirellulaceae</taxon>
        <taxon>Rhodopirellula</taxon>
    </lineage>
</organism>
<evidence type="ECO:0000313" key="1">
    <source>
        <dbReference type="EMBL" id="CAD78107.1"/>
    </source>
</evidence>
<evidence type="ECO:0000313" key="2">
    <source>
        <dbReference type="Proteomes" id="UP000001025"/>
    </source>
</evidence>
<accession>Q7UH69</accession>
<dbReference type="InParanoid" id="Q7UH69"/>
<keyword evidence="2" id="KW-1185">Reference proteome</keyword>
<dbReference type="HOGENOM" id="CLU_2571514_0_0_0"/>
<proteinExistence type="predicted"/>
<name>Q7UH69_RHOBA</name>
<dbReference type="Proteomes" id="UP000001025">
    <property type="component" value="Chromosome"/>
</dbReference>
<dbReference type="STRING" id="243090.RB4807"/>
<sequence length="81" mass="8582">MSCVGIVAEAKRLAGSHPIGRIKEQRDAAPAIRPATCGNSASLGPAYNFSRAPALTGDHEKGIANKRSMVSTMPPSFFLWL</sequence>
<dbReference type="AlphaFoldDB" id="Q7UH69"/>
<reference evidence="1 2" key="1">
    <citation type="journal article" date="2003" name="Proc. Natl. Acad. Sci. U.S.A.">
        <title>Complete genome sequence of the marine planctomycete Pirellula sp. strain 1.</title>
        <authorList>
            <person name="Gloeckner F.O."/>
            <person name="Kube M."/>
            <person name="Bauer M."/>
            <person name="Teeling H."/>
            <person name="Lombardot T."/>
            <person name="Ludwig W."/>
            <person name="Gade D."/>
            <person name="Beck A."/>
            <person name="Borzym K."/>
            <person name="Heitmann K."/>
            <person name="Rabus R."/>
            <person name="Schlesner H."/>
            <person name="Amann R."/>
            <person name="Reinhardt R."/>
        </authorList>
    </citation>
    <scope>NUCLEOTIDE SEQUENCE [LARGE SCALE GENOMIC DNA]</scope>
    <source>
        <strain evidence="2">DSM 10527 / NCIMB 13988 / SH1</strain>
    </source>
</reference>
<dbReference type="EnsemblBacteria" id="CAD78107">
    <property type="protein sequence ID" value="CAD78107"/>
    <property type="gene ID" value="RB4807"/>
</dbReference>
<dbReference type="KEGG" id="rba:RB4807"/>
<dbReference type="EMBL" id="BX294141">
    <property type="protein sequence ID" value="CAD78107.1"/>
    <property type="molecule type" value="Genomic_DNA"/>
</dbReference>
<gene>
    <name evidence="1" type="ordered locus">RB4807</name>
</gene>
<protein>
    <submittedName>
        <fullName evidence="1">Uncharacterized protein</fullName>
    </submittedName>
</protein>